<protein>
    <recommendedName>
        <fullName evidence="2">DUF3047 domain-containing protein</fullName>
    </recommendedName>
</protein>
<reference evidence="1" key="1">
    <citation type="journal article" date="2015" name="Nature">
        <title>Complex archaea that bridge the gap between prokaryotes and eukaryotes.</title>
        <authorList>
            <person name="Spang A."/>
            <person name="Saw J.H."/>
            <person name="Jorgensen S.L."/>
            <person name="Zaremba-Niedzwiedzka K."/>
            <person name="Martijn J."/>
            <person name="Lind A.E."/>
            <person name="van Eijk R."/>
            <person name="Schleper C."/>
            <person name="Guy L."/>
            <person name="Ettema T.J."/>
        </authorList>
    </citation>
    <scope>NUCLEOTIDE SEQUENCE</scope>
</reference>
<dbReference type="Pfam" id="PF11249">
    <property type="entry name" value="DUF3047"/>
    <property type="match status" value="1"/>
</dbReference>
<gene>
    <name evidence="1" type="ORF">LCGC14_0061820</name>
</gene>
<comment type="caution">
    <text evidence="1">The sequence shown here is derived from an EMBL/GenBank/DDBJ whole genome shotgun (WGS) entry which is preliminary data.</text>
</comment>
<proteinExistence type="predicted"/>
<dbReference type="AlphaFoldDB" id="A0A0F9VPF4"/>
<organism evidence="1">
    <name type="scientific">marine sediment metagenome</name>
    <dbReference type="NCBI Taxonomy" id="412755"/>
    <lineage>
        <taxon>unclassified sequences</taxon>
        <taxon>metagenomes</taxon>
        <taxon>ecological metagenomes</taxon>
    </lineage>
</organism>
<accession>A0A0F9VPF4</accession>
<dbReference type="EMBL" id="LAZR01000014">
    <property type="protein sequence ID" value="KKO06996.1"/>
    <property type="molecule type" value="Genomic_DNA"/>
</dbReference>
<sequence length="227" mass="25082">MHRFSRQPVSLVAAGAMLLGAGAVGNELDVSDFENWSERNFSGQTDYTITTDDDANRVLVAETRGNASAFYRQDRIDLDATPCLSWRWRISATAPDSLDERSKAGDDYAARVYVVKRGGLAFWRTKTINYVWSASQPAGQRWPNAYAGDNAQMWALDSGNSDAGEWVSHHRDIAQDWQQAFGEDIDHLDGIAIMTDGDDSNSRLSATYADLRFRARNSDGTCAAGDN</sequence>
<dbReference type="InterPro" id="IPR021409">
    <property type="entry name" value="DUF3047"/>
</dbReference>
<name>A0A0F9VPF4_9ZZZZ</name>
<evidence type="ECO:0000313" key="1">
    <source>
        <dbReference type="EMBL" id="KKO06996.1"/>
    </source>
</evidence>
<evidence type="ECO:0008006" key="2">
    <source>
        <dbReference type="Google" id="ProtNLM"/>
    </source>
</evidence>